<dbReference type="SUPFAM" id="SSF52047">
    <property type="entry name" value="RNI-like"/>
    <property type="match status" value="1"/>
</dbReference>
<protein>
    <recommendedName>
        <fullName evidence="3">F-box domain-containing protein</fullName>
    </recommendedName>
</protein>
<gene>
    <name evidence="1" type="ORF">PG994_000826</name>
</gene>
<reference evidence="1 2" key="1">
    <citation type="submission" date="2023-01" db="EMBL/GenBank/DDBJ databases">
        <title>Analysis of 21 Apiospora genomes using comparative genomics revels a genus with tremendous synthesis potential of carbohydrate active enzymes and secondary metabolites.</title>
        <authorList>
            <person name="Sorensen T."/>
        </authorList>
    </citation>
    <scope>NUCLEOTIDE SEQUENCE [LARGE SCALE GENOMIC DNA]</scope>
    <source>
        <strain evidence="1 2">CBS 135458</strain>
    </source>
</reference>
<dbReference type="InterPro" id="IPR032675">
    <property type="entry name" value="LRR_dom_sf"/>
</dbReference>
<dbReference type="EMBL" id="JAQQWL010000001">
    <property type="protein sequence ID" value="KAK8091321.1"/>
    <property type="molecule type" value="Genomic_DNA"/>
</dbReference>
<evidence type="ECO:0000313" key="2">
    <source>
        <dbReference type="Proteomes" id="UP001480595"/>
    </source>
</evidence>
<evidence type="ECO:0000313" key="1">
    <source>
        <dbReference type="EMBL" id="KAK8091321.1"/>
    </source>
</evidence>
<organism evidence="1 2">
    <name type="scientific">Apiospora phragmitis</name>
    <dbReference type="NCBI Taxonomy" id="2905665"/>
    <lineage>
        <taxon>Eukaryota</taxon>
        <taxon>Fungi</taxon>
        <taxon>Dikarya</taxon>
        <taxon>Ascomycota</taxon>
        <taxon>Pezizomycotina</taxon>
        <taxon>Sordariomycetes</taxon>
        <taxon>Xylariomycetidae</taxon>
        <taxon>Amphisphaeriales</taxon>
        <taxon>Apiosporaceae</taxon>
        <taxon>Apiospora</taxon>
    </lineage>
</organism>
<evidence type="ECO:0008006" key="3">
    <source>
        <dbReference type="Google" id="ProtNLM"/>
    </source>
</evidence>
<dbReference type="RefSeq" id="XP_066722867.1">
    <property type="nucleotide sequence ID" value="XM_066852235.1"/>
</dbReference>
<accession>A0ABR1X7E4</accession>
<dbReference type="Proteomes" id="UP001480595">
    <property type="component" value="Unassembled WGS sequence"/>
</dbReference>
<keyword evidence="2" id="KW-1185">Reference proteome</keyword>
<proteinExistence type="predicted"/>
<dbReference type="Gene3D" id="3.80.10.10">
    <property type="entry name" value="Ribonuclease Inhibitor"/>
    <property type="match status" value="1"/>
</dbReference>
<name>A0ABR1X7E4_9PEZI</name>
<sequence>MSWHSLPAELKLEIVRHFELPRLELGARLPSQEFLANRSVLRNLCLTGRSADAVARPWLYRSIILFTDFKELDESSGNGSNAPLDDAKLPESDHPLVGTYTMVRLLRTLTHHPPLRLHIKYMACPLSVSGLPNDRFPGIQLDRYTQPISATWKSHAHEFSDTSGVERKVLNIAGLHTPPLDSGEGSDEIIAHDLRKREYARVPQKLLGALLCLLPEVNAVLLEEHHFWPCKVVNMILWECLRNHATVWTVLPKLATLQLQVQEIPRGLSSVSFDTVGALLKLPTLRHIETLRDDGFQSLFQVNSSASHIEGVNLPTWMSQIETLDLSSVNYHCAYFYAACEMATSLRRLSLDATRMHDGHSRSSYVSPHSEATLDTALLLRAETLEELRLASFELHSYLHIGSSSLLTCLPSMVKLRVLSIDNCSLFGPAQQIEHLSLPDLLPPNLERLDLCDCFPKMERDFSFDNFMLTGQESYFDASVRQFKQLAEAVGPPE</sequence>
<comment type="caution">
    <text evidence="1">The sequence shown here is derived from an EMBL/GenBank/DDBJ whole genome shotgun (WGS) entry which is preliminary data.</text>
</comment>
<dbReference type="GeneID" id="92085298"/>